<evidence type="ECO:0000313" key="4">
    <source>
        <dbReference type="Proteomes" id="UP001152747"/>
    </source>
</evidence>
<evidence type="ECO:0000256" key="1">
    <source>
        <dbReference type="SAM" id="SignalP"/>
    </source>
</evidence>
<evidence type="ECO:0000313" key="3">
    <source>
        <dbReference type="EMBL" id="CAI5439848.1"/>
    </source>
</evidence>
<comment type="caution">
    <text evidence="3">The sequence shown here is derived from an EMBL/GenBank/DDBJ whole genome shotgun (WGS) entry which is preliminary data.</text>
</comment>
<feature type="domain" description="Lipocalin" evidence="2">
    <location>
        <begin position="83"/>
        <end position="249"/>
    </location>
</feature>
<dbReference type="AlphaFoldDB" id="A0A9P1I7D1"/>
<keyword evidence="4" id="KW-1185">Reference proteome</keyword>
<sequence>MKILILLFFCYAIDAIGQTVVRPFVNAIPIPGRNVPILRLFENYAASCRPKNKKDFSIDQLATLLQSLQMDEVASKVYNSLFFSMSDMQIDRFMGRWYTVVDSKKFILNLARFCIVINMLTQTEFTSTFTIRQYSLSSGENKNIITNEGFGRQTGTEPGEILINFGHPNDQCPYFPVKLGGLDSTGNYEYIILSTPLKYPTMVLTRNLTKFDEKYRGEVYDFVEKYGFMSPLAALDTRLDFENLKMCMKINALYENGEIH</sequence>
<accession>A0A9P1I7D1</accession>
<dbReference type="Proteomes" id="UP001152747">
    <property type="component" value="Unassembled WGS sequence"/>
</dbReference>
<proteinExistence type="predicted"/>
<dbReference type="SUPFAM" id="SSF50814">
    <property type="entry name" value="Lipocalins"/>
    <property type="match status" value="1"/>
</dbReference>
<protein>
    <recommendedName>
        <fullName evidence="2">Lipocalin domain-containing protein</fullName>
    </recommendedName>
</protein>
<dbReference type="InterPro" id="IPR012674">
    <property type="entry name" value="Calycin"/>
</dbReference>
<dbReference type="PANTHER" id="PTHR37437:SF2">
    <property type="entry name" value="LIPOCLN_CYTOSOLIC_FA-BD_DOM DOMAIN-CONTAINING PROTEIN"/>
    <property type="match status" value="1"/>
</dbReference>
<feature type="chain" id="PRO_5040192513" description="Lipocalin domain-containing protein" evidence="1">
    <location>
        <begin position="18"/>
        <end position="260"/>
    </location>
</feature>
<organism evidence="3 4">
    <name type="scientific">Caenorhabditis angaria</name>
    <dbReference type="NCBI Taxonomy" id="860376"/>
    <lineage>
        <taxon>Eukaryota</taxon>
        <taxon>Metazoa</taxon>
        <taxon>Ecdysozoa</taxon>
        <taxon>Nematoda</taxon>
        <taxon>Chromadorea</taxon>
        <taxon>Rhabditida</taxon>
        <taxon>Rhabditina</taxon>
        <taxon>Rhabditomorpha</taxon>
        <taxon>Rhabditoidea</taxon>
        <taxon>Rhabditidae</taxon>
        <taxon>Peloderinae</taxon>
        <taxon>Caenorhabditis</taxon>
    </lineage>
</organism>
<dbReference type="PANTHER" id="PTHR37437">
    <property type="entry name" value="LIPOCALIN-RELATED PROTEIN-RELATED"/>
    <property type="match status" value="1"/>
</dbReference>
<keyword evidence="1" id="KW-0732">Signal</keyword>
<dbReference type="Pfam" id="PF24976">
    <property type="entry name" value="Lipocalin_10"/>
    <property type="match status" value="1"/>
</dbReference>
<feature type="signal peptide" evidence="1">
    <location>
        <begin position="1"/>
        <end position="17"/>
    </location>
</feature>
<gene>
    <name evidence="3" type="ORF">CAMP_LOCUS2485</name>
</gene>
<dbReference type="Gene3D" id="2.40.128.20">
    <property type="match status" value="1"/>
</dbReference>
<reference evidence="3" key="1">
    <citation type="submission" date="2022-11" db="EMBL/GenBank/DDBJ databases">
        <authorList>
            <person name="Kikuchi T."/>
        </authorList>
    </citation>
    <scope>NUCLEOTIDE SEQUENCE</scope>
    <source>
        <strain evidence="3">PS1010</strain>
    </source>
</reference>
<dbReference type="InterPro" id="IPR056868">
    <property type="entry name" value="Lipocalin_dom_nem"/>
</dbReference>
<evidence type="ECO:0000259" key="2">
    <source>
        <dbReference type="Pfam" id="PF24976"/>
    </source>
</evidence>
<dbReference type="EMBL" id="CANHGI010000001">
    <property type="protein sequence ID" value="CAI5439848.1"/>
    <property type="molecule type" value="Genomic_DNA"/>
</dbReference>
<dbReference type="OrthoDB" id="565904at2759"/>
<name>A0A9P1I7D1_9PELO</name>